<dbReference type="EC" id="5.4.3.8" evidence="3"/>
<keyword evidence="3" id="KW-0413">Isomerase</keyword>
<dbReference type="CDD" id="cd00610">
    <property type="entry name" value="OAT_like"/>
    <property type="match status" value="1"/>
</dbReference>
<gene>
    <name evidence="3" type="primary">hemL</name>
    <name evidence="3" type="ORF">CARN1_0577</name>
</gene>
<dbReference type="PANTHER" id="PTHR43713">
    <property type="entry name" value="GLUTAMATE-1-SEMIALDEHYDE 2,1-AMINOMUTASE"/>
    <property type="match status" value="1"/>
</dbReference>
<dbReference type="PANTHER" id="PTHR43713:SF3">
    <property type="entry name" value="GLUTAMATE-1-SEMIALDEHYDE 2,1-AMINOMUTASE 1, CHLOROPLASTIC-RELATED"/>
    <property type="match status" value="1"/>
</dbReference>
<name>E6PI07_9ZZZZ</name>
<dbReference type="NCBIfam" id="NF000818">
    <property type="entry name" value="PRK00062.1"/>
    <property type="match status" value="1"/>
</dbReference>
<dbReference type="GO" id="GO:0042286">
    <property type="term" value="F:glutamate-1-semialdehyde 2,1-aminomutase activity"/>
    <property type="evidence" value="ECO:0007669"/>
    <property type="project" value="UniProtKB-EC"/>
</dbReference>
<dbReference type="InterPro" id="IPR005814">
    <property type="entry name" value="Aminotrans_3"/>
</dbReference>
<evidence type="ECO:0000256" key="2">
    <source>
        <dbReference type="ARBA" id="ARBA00022898"/>
    </source>
</evidence>
<keyword evidence="3" id="KW-0808">Transferase</keyword>
<sequence length="397" mass="43032">MFVQAGAQGAYAYDERGRRYIDYIMGYGPLLFGHTHPALVTDLDALAANGWMWGTTHPEEVRLAERIRGYLPAMERLRFATTGTEAVMGAIRVARASTRRSTIVKFAGNYHGHSDLALFDAGASAHTDDAVRSGIPRGVTQDVIVARYNDLDDLDAKVRGRESEVAAILVEPIVGNMGYVTPVPGFLAGLRARADRYGALLMFDEVITWLRLGLHGASALVGVTPDLVTVGKILGGGAPIAAFGGRAEVMAELAPDGRVFTGGTHAGNPFAVGMAHRVLDLLESHPQYYAQMERLAVQLADGIRALFAARALPYAVVQHASIVDFKFRAGEPNRNFDDALRADKQLYRRYYEAMFARGILLPPSQNEVMFLSVAHGQGDVEATLVAIGESLDEIFTN</sequence>
<comment type="cofactor">
    <cofactor evidence="1">
        <name>pyridoxal 5'-phosphate</name>
        <dbReference type="ChEBI" id="CHEBI:597326"/>
    </cofactor>
</comment>
<dbReference type="AlphaFoldDB" id="E6PI07"/>
<dbReference type="GO" id="GO:0030170">
    <property type="term" value="F:pyridoxal phosphate binding"/>
    <property type="evidence" value="ECO:0007669"/>
    <property type="project" value="InterPro"/>
</dbReference>
<dbReference type="SUPFAM" id="SSF53383">
    <property type="entry name" value="PLP-dependent transferases"/>
    <property type="match status" value="1"/>
</dbReference>
<dbReference type="EMBL" id="CABL01000019">
    <property type="protein sequence ID" value="CBH76097.1"/>
    <property type="molecule type" value="Genomic_DNA"/>
</dbReference>
<organism evidence="3">
    <name type="scientific">mine drainage metagenome</name>
    <dbReference type="NCBI Taxonomy" id="410659"/>
    <lineage>
        <taxon>unclassified sequences</taxon>
        <taxon>metagenomes</taxon>
        <taxon>ecological metagenomes</taxon>
    </lineage>
</organism>
<dbReference type="InterPro" id="IPR015422">
    <property type="entry name" value="PyrdxlP-dep_Trfase_small"/>
</dbReference>
<reference evidence="3" key="1">
    <citation type="submission" date="2009-10" db="EMBL/GenBank/DDBJ databases">
        <title>Diversity of trophic interactions inside an arsenic-rich microbial ecosystem.</title>
        <authorList>
            <person name="Bertin P.N."/>
            <person name="Heinrich-Salmeron A."/>
            <person name="Pelletier E."/>
            <person name="Goulhen-Chollet F."/>
            <person name="Arsene-Ploetze F."/>
            <person name="Gallien S."/>
            <person name="Calteau A."/>
            <person name="Vallenet D."/>
            <person name="Casiot C."/>
            <person name="Chane-Woon-Ming B."/>
            <person name="Giloteaux L."/>
            <person name="Barakat M."/>
            <person name="Bonnefoy V."/>
            <person name="Bruneel O."/>
            <person name="Chandler M."/>
            <person name="Cleiss J."/>
            <person name="Duran R."/>
            <person name="Elbaz-Poulichet F."/>
            <person name="Fonknechten N."/>
            <person name="Lauga B."/>
            <person name="Mornico D."/>
            <person name="Ortet P."/>
            <person name="Schaeffer C."/>
            <person name="Siguier P."/>
            <person name="Alexander Thil Smith A."/>
            <person name="Van Dorsselaer A."/>
            <person name="Weissenbach J."/>
            <person name="Medigue C."/>
            <person name="Le Paslier D."/>
        </authorList>
    </citation>
    <scope>NUCLEOTIDE SEQUENCE</scope>
</reference>
<dbReference type="Pfam" id="PF00202">
    <property type="entry name" value="Aminotran_3"/>
    <property type="match status" value="1"/>
</dbReference>
<protein>
    <submittedName>
        <fullName evidence="3">Glutamate-1-semialdehyde 2,1-aminomutase (GSA) (Glutamate-1-semialdehyde aminotransferase) (GSA-AT)</fullName>
        <ecNumber evidence="3">5.4.3.8</ecNumber>
    </submittedName>
</protein>
<dbReference type="InterPro" id="IPR015424">
    <property type="entry name" value="PyrdxlP-dep_Trfase"/>
</dbReference>
<dbReference type="GO" id="GO:0008483">
    <property type="term" value="F:transaminase activity"/>
    <property type="evidence" value="ECO:0007669"/>
    <property type="project" value="UniProtKB-KW"/>
</dbReference>
<comment type="caution">
    <text evidence="3">The sequence shown here is derived from an EMBL/GenBank/DDBJ whole genome shotgun (WGS) entry which is preliminary data.</text>
</comment>
<evidence type="ECO:0000256" key="1">
    <source>
        <dbReference type="ARBA" id="ARBA00001933"/>
    </source>
</evidence>
<keyword evidence="2" id="KW-0663">Pyridoxal phosphate</keyword>
<keyword evidence="3" id="KW-0032">Aminotransferase</keyword>
<dbReference type="Gene3D" id="3.90.1150.10">
    <property type="entry name" value="Aspartate Aminotransferase, domain 1"/>
    <property type="match status" value="1"/>
</dbReference>
<evidence type="ECO:0000313" key="3">
    <source>
        <dbReference type="EMBL" id="CBH76097.1"/>
    </source>
</evidence>
<dbReference type="Gene3D" id="3.40.640.10">
    <property type="entry name" value="Type I PLP-dependent aspartate aminotransferase-like (Major domain)"/>
    <property type="match status" value="1"/>
</dbReference>
<dbReference type="InterPro" id="IPR015421">
    <property type="entry name" value="PyrdxlP-dep_Trfase_major"/>
</dbReference>
<proteinExistence type="predicted"/>
<accession>E6PI07</accession>